<evidence type="ECO:0000313" key="3">
    <source>
        <dbReference type="EMBL" id="KAF8571655.1"/>
    </source>
</evidence>
<name>A0A8T0DUM8_9TREM</name>
<reference evidence="3 4" key="1">
    <citation type="submission" date="2019-07" db="EMBL/GenBank/DDBJ databases">
        <title>Annotation for the trematode Paragonimus westermani.</title>
        <authorList>
            <person name="Choi Y.-J."/>
        </authorList>
    </citation>
    <scope>NUCLEOTIDE SEQUENCE [LARGE SCALE GENOMIC DNA]</scope>
    <source>
        <strain evidence="3">180907_Pwestermani</strain>
    </source>
</reference>
<evidence type="ECO:0000256" key="1">
    <source>
        <dbReference type="SAM" id="MobiDB-lite"/>
    </source>
</evidence>
<keyword evidence="4" id="KW-1185">Reference proteome</keyword>
<feature type="compositionally biased region" description="Polar residues" evidence="1">
    <location>
        <begin position="432"/>
        <end position="451"/>
    </location>
</feature>
<comment type="caution">
    <text evidence="3">The sequence shown here is derived from an EMBL/GenBank/DDBJ whole genome shotgun (WGS) entry which is preliminary data.</text>
</comment>
<sequence length="458" mass="49580">MGTITYSAVPLLCCSVACFRCAYALVEILPTVHDFRKDQSKTLVTAVPASACPKSPHSRTLFVMPELEQVTASTTTTTGITVTRRTAPIDQSICTQHPNSPCQSVLVAHQELASSVPCSNSPTPVPFVQLTAVLVHLESPQPNSQLQSVEAAPEEITEATPTPKTSDPIRVVTPFDSDEPAIPFTEAAQFLSPVVILDAPVTSAVVTPPPKISPTAAPTQRIRPLREARLKSKPIIDESACSFVSPPPRPKPARTKPKRRRLVHEVDTDDEDEAKGRCENRAVKSSVRLNKQPTEPITRTVEVHIDRPGQVAFRAETKFTLPDHAGNEKARSKKKQSTTKVKPERSTAATVSKEPSKPKSVFDLSVNQTVNMSVLPPTLSDLRQIQMAKKQAIAPDPSPTLQSPKVLRDLTNPNQPAKPLSVSLASHEPTVKKSTINHSQSSHMGRGTLSSPHPAVQP</sequence>
<feature type="region of interest" description="Disordered" evidence="1">
    <location>
        <begin position="389"/>
        <end position="458"/>
    </location>
</feature>
<feature type="region of interest" description="Disordered" evidence="1">
    <location>
        <begin position="323"/>
        <end position="359"/>
    </location>
</feature>
<keyword evidence="2" id="KW-0732">Signal</keyword>
<feature type="chain" id="PRO_5035913829" evidence="2">
    <location>
        <begin position="25"/>
        <end position="458"/>
    </location>
</feature>
<dbReference type="EMBL" id="JTDF01000389">
    <property type="protein sequence ID" value="KAF8571655.1"/>
    <property type="molecule type" value="Genomic_DNA"/>
</dbReference>
<feature type="region of interest" description="Disordered" evidence="1">
    <location>
        <begin position="240"/>
        <end position="277"/>
    </location>
</feature>
<proteinExistence type="predicted"/>
<feature type="signal peptide" evidence="2">
    <location>
        <begin position="1"/>
        <end position="24"/>
    </location>
</feature>
<protein>
    <submittedName>
        <fullName evidence="3">Uncharacterized protein</fullName>
    </submittedName>
</protein>
<organism evidence="3 4">
    <name type="scientific">Paragonimus westermani</name>
    <dbReference type="NCBI Taxonomy" id="34504"/>
    <lineage>
        <taxon>Eukaryota</taxon>
        <taxon>Metazoa</taxon>
        <taxon>Spiralia</taxon>
        <taxon>Lophotrochozoa</taxon>
        <taxon>Platyhelminthes</taxon>
        <taxon>Trematoda</taxon>
        <taxon>Digenea</taxon>
        <taxon>Plagiorchiida</taxon>
        <taxon>Troglotremata</taxon>
        <taxon>Troglotrematidae</taxon>
        <taxon>Paragonimus</taxon>
    </lineage>
</organism>
<gene>
    <name evidence="3" type="ORF">P879_03681</name>
</gene>
<dbReference type="AlphaFoldDB" id="A0A8T0DUM8"/>
<evidence type="ECO:0000313" key="4">
    <source>
        <dbReference type="Proteomes" id="UP000699462"/>
    </source>
</evidence>
<feature type="compositionally biased region" description="Basic residues" evidence="1">
    <location>
        <begin position="251"/>
        <end position="262"/>
    </location>
</feature>
<evidence type="ECO:0000256" key="2">
    <source>
        <dbReference type="SAM" id="SignalP"/>
    </source>
</evidence>
<dbReference type="Proteomes" id="UP000699462">
    <property type="component" value="Unassembled WGS sequence"/>
</dbReference>
<feature type="region of interest" description="Disordered" evidence="1">
    <location>
        <begin position="144"/>
        <end position="169"/>
    </location>
</feature>
<accession>A0A8T0DUM8</accession>
<dbReference type="OrthoDB" id="6288808at2759"/>